<comment type="caution">
    <text evidence="2">The sequence shown here is derived from an EMBL/GenBank/DDBJ whole genome shotgun (WGS) entry which is preliminary data.</text>
</comment>
<reference evidence="2 3" key="1">
    <citation type="journal article" date="2019" name="Int. J. Syst. Evol. Microbiol.">
        <title>The Global Catalogue of Microorganisms (GCM) 10K type strain sequencing project: providing services to taxonomists for standard genome sequencing and annotation.</title>
        <authorList>
            <consortium name="The Broad Institute Genomics Platform"/>
            <consortium name="The Broad Institute Genome Sequencing Center for Infectious Disease"/>
            <person name="Wu L."/>
            <person name="Ma J."/>
        </authorList>
    </citation>
    <scope>NUCLEOTIDE SEQUENCE [LARGE SCALE GENOMIC DNA]</scope>
    <source>
        <strain evidence="2 3">JCM 6921</strain>
    </source>
</reference>
<dbReference type="RefSeq" id="WP_344630252.1">
    <property type="nucleotide sequence ID" value="NZ_BAAATJ010000005.1"/>
</dbReference>
<sequence>MRLHRFGARHRTAAPSLPEPLVFLISPVVGESARFPPDRAGQQVLHPVPEGPLGAWSGMAVMGLWTVAALCGGLAVLRHRDA</sequence>
<protein>
    <submittedName>
        <fullName evidence="2">Uncharacterized protein</fullName>
    </submittedName>
</protein>
<keyword evidence="1" id="KW-0472">Membrane</keyword>
<evidence type="ECO:0000256" key="1">
    <source>
        <dbReference type="SAM" id="Phobius"/>
    </source>
</evidence>
<feature type="transmembrane region" description="Helical" evidence="1">
    <location>
        <begin position="55"/>
        <end position="77"/>
    </location>
</feature>
<dbReference type="EMBL" id="BAAATJ010000005">
    <property type="protein sequence ID" value="GAA2392868.1"/>
    <property type="molecule type" value="Genomic_DNA"/>
</dbReference>
<keyword evidence="1" id="KW-1133">Transmembrane helix</keyword>
<proteinExistence type="predicted"/>
<evidence type="ECO:0000313" key="2">
    <source>
        <dbReference type="EMBL" id="GAA2392868.1"/>
    </source>
</evidence>
<evidence type="ECO:0000313" key="3">
    <source>
        <dbReference type="Proteomes" id="UP001500058"/>
    </source>
</evidence>
<keyword evidence="1" id="KW-0812">Transmembrane</keyword>
<dbReference type="Proteomes" id="UP001500058">
    <property type="component" value="Unassembled WGS sequence"/>
</dbReference>
<name>A0ABN3I302_9ACTN</name>
<organism evidence="2 3">
    <name type="scientific">Streptomyces glaucosporus</name>
    <dbReference type="NCBI Taxonomy" id="284044"/>
    <lineage>
        <taxon>Bacteria</taxon>
        <taxon>Bacillati</taxon>
        <taxon>Actinomycetota</taxon>
        <taxon>Actinomycetes</taxon>
        <taxon>Kitasatosporales</taxon>
        <taxon>Streptomycetaceae</taxon>
        <taxon>Streptomyces</taxon>
    </lineage>
</organism>
<accession>A0ABN3I302</accession>
<keyword evidence="3" id="KW-1185">Reference proteome</keyword>
<gene>
    <name evidence="2" type="ORF">GCM10010420_16950</name>
</gene>